<evidence type="ECO:0000313" key="2">
    <source>
        <dbReference type="EMBL" id="MBW47715.1"/>
    </source>
</evidence>
<name>A0A2M4B3U6_9DIPT</name>
<feature type="chain" id="PRO_5014901962" evidence="1">
    <location>
        <begin position="18"/>
        <end position="109"/>
    </location>
</feature>
<protein>
    <submittedName>
        <fullName evidence="2">Putative secreted protein</fullName>
    </submittedName>
</protein>
<dbReference type="AlphaFoldDB" id="A0A2M4B3U6"/>
<evidence type="ECO:0000256" key="1">
    <source>
        <dbReference type="SAM" id="SignalP"/>
    </source>
</evidence>
<organism evidence="2">
    <name type="scientific">Anopheles triannulatus</name>
    <dbReference type="NCBI Taxonomy" id="58253"/>
    <lineage>
        <taxon>Eukaryota</taxon>
        <taxon>Metazoa</taxon>
        <taxon>Ecdysozoa</taxon>
        <taxon>Arthropoda</taxon>
        <taxon>Hexapoda</taxon>
        <taxon>Insecta</taxon>
        <taxon>Pterygota</taxon>
        <taxon>Neoptera</taxon>
        <taxon>Endopterygota</taxon>
        <taxon>Diptera</taxon>
        <taxon>Nematocera</taxon>
        <taxon>Culicoidea</taxon>
        <taxon>Culicidae</taxon>
        <taxon>Anophelinae</taxon>
        <taxon>Anopheles</taxon>
    </lineage>
</organism>
<feature type="signal peptide" evidence="1">
    <location>
        <begin position="1"/>
        <end position="17"/>
    </location>
</feature>
<sequence>MHLLLLLLLLLLHRRQRWLLTKTRHHRRKRLLPHQRRQWHIRLGLLLQECLSGNHFVLIVIVELATVQERKLWIAFLFRFGHRLELWTIAGHEIRELINYVPQFDIIWR</sequence>
<proteinExistence type="predicted"/>
<reference evidence="2" key="1">
    <citation type="submission" date="2018-01" db="EMBL/GenBank/DDBJ databases">
        <title>An insight into the sialome of Amazonian anophelines.</title>
        <authorList>
            <person name="Ribeiro J.M."/>
            <person name="Scarpassa V."/>
            <person name="Calvo E."/>
        </authorList>
    </citation>
    <scope>NUCLEOTIDE SEQUENCE</scope>
    <source>
        <tissue evidence="2">Salivary glands</tissue>
    </source>
</reference>
<dbReference type="EMBL" id="GGFK01014394">
    <property type="protein sequence ID" value="MBW47715.1"/>
    <property type="molecule type" value="Transcribed_RNA"/>
</dbReference>
<keyword evidence="1" id="KW-0732">Signal</keyword>
<accession>A0A2M4B3U6</accession>